<dbReference type="Gene3D" id="3.30.450.410">
    <property type="match status" value="1"/>
</dbReference>
<dbReference type="EMBL" id="QRDZ01000013">
    <property type="protein sequence ID" value="RED75990.1"/>
    <property type="molecule type" value="Genomic_DNA"/>
</dbReference>
<dbReference type="OrthoDB" id="7185309at2"/>
<dbReference type="AlphaFoldDB" id="A0A3D9JPV1"/>
<accession>A0A3D9JPV1</accession>
<dbReference type="RefSeq" id="WP_116061797.1">
    <property type="nucleotide sequence ID" value="NZ_QRDZ01000013.1"/>
</dbReference>
<keyword evidence="1" id="KW-0456">Lyase</keyword>
<reference evidence="1 2" key="1">
    <citation type="submission" date="2018-07" db="EMBL/GenBank/DDBJ databases">
        <title>Genomic Encyclopedia of Type Strains, Phase III (KMG-III): the genomes of soil and plant-associated and newly described type strains.</title>
        <authorList>
            <person name="Whitman W."/>
        </authorList>
    </citation>
    <scope>NUCLEOTIDE SEQUENCE [LARGE SCALE GENOMIC DNA]</scope>
    <source>
        <strain evidence="1 2">CECT 7287</strain>
    </source>
</reference>
<dbReference type="GO" id="GO:0018836">
    <property type="term" value="F:alkylmercury lyase activity"/>
    <property type="evidence" value="ECO:0007669"/>
    <property type="project" value="InterPro"/>
</dbReference>
<dbReference type="InterPro" id="IPR053717">
    <property type="entry name" value="MerB_lyase_sf"/>
</dbReference>
<proteinExistence type="predicted"/>
<sequence length="333" mass="36239">MKQSQNQINASLQDLTEKVLQTLGLPEEGFKEKLKSLTPMENMIRTAILFEFTEGKTVNVADLIPMVKQLGVDLQSILSRFSELDLIHWDKKSGNVTVAYPYSGIPTPHRVTLSGKSPAYSMCAIDALGIPSMFESDALIESECAHCGEKININVKNNVPVSNPETVVVGVGTVTDMTSCSTTSCSTDPNPPVSTSCCPAIQFYCSDKHWSESNEKNPTKAGTRLTLLEAFEVGAGVFGGALQGFKNEMTIQTEADKIILESERFTCKGCLERVNEAIANLPEVTGQPESAGNLLIVPININHDTDIRNIANAAQTALESDPYYPFPVTVIYR</sequence>
<dbReference type="InterPro" id="IPR004927">
    <property type="entry name" value="MerB"/>
</dbReference>
<keyword evidence="2" id="KW-1185">Reference proteome</keyword>
<organism evidence="1 2">
    <name type="scientific">Cohnella phaseoli</name>
    <dbReference type="NCBI Taxonomy" id="456490"/>
    <lineage>
        <taxon>Bacteria</taxon>
        <taxon>Bacillati</taxon>
        <taxon>Bacillota</taxon>
        <taxon>Bacilli</taxon>
        <taxon>Bacillales</taxon>
        <taxon>Paenibacillaceae</taxon>
        <taxon>Cohnella</taxon>
    </lineage>
</organism>
<comment type="caution">
    <text evidence="1">The sequence shown here is derived from an EMBL/GenBank/DDBJ whole genome shotgun (WGS) entry which is preliminary data.</text>
</comment>
<dbReference type="SUPFAM" id="SSF160387">
    <property type="entry name" value="NosL/MerB-like"/>
    <property type="match status" value="1"/>
</dbReference>
<dbReference type="Pfam" id="PF03243">
    <property type="entry name" value="MerB"/>
    <property type="match status" value="1"/>
</dbReference>
<gene>
    <name evidence="1" type="ORF">DFP98_11350</name>
</gene>
<name>A0A3D9JPV1_9BACL</name>
<evidence type="ECO:0000313" key="1">
    <source>
        <dbReference type="EMBL" id="RED75990.1"/>
    </source>
</evidence>
<protein>
    <submittedName>
        <fullName evidence="1">Alkylmercury lyase-like protein</fullName>
    </submittedName>
</protein>
<evidence type="ECO:0000313" key="2">
    <source>
        <dbReference type="Proteomes" id="UP000256977"/>
    </source>
</evidence>
<dbReference type="Proteomes" id="UP000256977">
    <property type="component" value="Unassembled WGS sequence"/>
</dbReference>